<gene>
    <name evidence="2" type="ORF">Anas_06915</name>
</gene>
<dbReference type="InterPro" id="IPR004302">
    <property type="entry name" value="Cellulose/chitin-bd_N"/>
</dbReference>
<proteinExistence type="predicted"/>
<evidence type="ECO:0000313" key="2">
    <source>
        <dbReference type="EMBL" id="KAB7505677.1"/>
    </source>
</evidence>
<protein>
    <recommendedName>
        <fullName evidence="1">Chitin-binding type-4 domain-containing protein</fullName>
    </recommendedName>
</protein>
<sequence>MVLFVASNIVGIYGHGLLMDPPSRNAMWREGYDNPPDYNDNELFCGGLEVQEENGGKCGVCGDNYADPTPRAHEDGGKYGNGIITREYKVGDQIFIFVEITANHLGRMEIRICPRESTETVLTQECLDSYPLYIVGEDTYQYSLQDKPLAGNFTWYVQLPPSMTCSNCVIQWTYVGANNWGTCDNGTEGMGCGPQETFKNCADVSISASVERTVVKRGSKAVYYSGDEYSNVVKKDGAFSDGKKKLLVVSPQVCQPVKENDTDWCRLNCMKYPPECPVEKCKCVYNCAAIGEFAKEKNADFYCQDNCLKFPSFCPKERCECS</sequence>
<organism evidence="2 3">
    <name type="scientific">Armadillidium nasatum</name>
    <dbReference type="NCBI Taxonomy" id="96803"/>
    <lineage>
        <taxon>Eukaryota</taxon>
        <taxon>Metazoa</taxon>
        <taxon>Ecdysozoa</taxon>
        <taxon>Arthropoda</taxon>
        <taxon>Crustacea</taxon>
        <taxon>Multicrustacea</taxon>
        <taxon>Malacostraca</taxon>
        <taxon>Eumalacostraca</taxon>
        <taxon>Peracarida</taxon>
        <taxon>Isopoda</taxon>
        <taxon>Oniscidea</taxon>
        <taxon>Crinocheta</taxon>
        <taxon>Armadillidiidae</taxon>
        <taxon>Armadillidium</taxon>
    </lineage>
</organism>
<dbReference type="Proteomes" id="UP000326759">
    <property type="component" value="Unassembled WGS sequence"/>
</dbReference>
<reference evidence="2 3" key="1">
    <citation type="journal article" date="2019" name="PLoS Biol.">
        <title>Sex chromosomes control vertical transmission of feminizing Wolbachia symbionts in an isopod.</title>
        <authorList>
            <person name="Becking T."/>
            <person name="Chebbi M.A."/>
            <person name="Giraud I."/>
            <person name="Moumen B."/>
            <person name="Laverre T."/>
            <person name="Caubet Y."/>
            <person name="Peccoud J."/>
            <person name="Gilbert C."/>
            <person name="Cordaux R."/>
        </authorList>
    </citation>
    <scope>NUCLEOTIDE SEQUENCE [LARGE SCALE GENOMIC DNA]</scope>
    <source>
        <strain evidence="2">ANa2</strain>
        <tissue evidence="2">Whole body excluding digestive tract and cuticle</tissue>
    </source>
</reference>
<keyword evidence="3" id="KW-1185">Reference proteome</keyword>
<evidence type="ECO:0000259" key="1">
    <source>
        <dbReference type="Pfam" id="PF03067"/>
    </source>
</evidence>
<dbReference type="Pfam" id="PF03067">
    <property type="entry name" value="LPMO_10"/>
    <property type="match status" value="1"/>
</dbReference>
<dbReference type="OrthoDB" id="64893at2759"/>
<name>A0A5N5THF6_9CRUS</name>
<dbReference type="EMBL" id="SEYY01001147">
    <property type="protein sequence ID" value="KAB7505677.1"/>
    <property type="molecule type" value="Genomic_DNA"/>
</dbReference>
<accession>A0A5N5THF6</accession>
<evidence type="ECO:0000313" key="3">
    <source>
        <dbReference type="Proteomes" id="UP000326759"/>
    </source>
</evidence>
<comment type="caution">
    <text evidence="2">The sequence shown here is derived from an EMBL/GenBank/DDBJ whole genome shotgun (WGS) entry which is preliminary data.</text>
</comment>
<feature type="domain" description="Chitin-binding type-4" evidence="1">
    <location>
        <begin position="15"/>
        <end position="204"/>
    </location>
</feature>
<dbReference type="AlphaFoldDB" id="A0A5N5THF6"/>